<feature type="domain" description="Nucleotidyl transferase" evidence="3">
    <location>
        <begin position="4"/>
        <end position="228"/>
    </location>
</feature>
<dbReference type="InterPro" id="IPR005835">
    <property type="entry name" value="NTP_transferase_dom"/>
</dbReference>
<accession>K7S795</accession>
<evidence type="ECO:0000259" key="3">
    <source>
        <dbReference type="Pfam" id="PF00483"/>
    </source>
</evidence>
<reference evidence="4" key="1">
    <citation type="journal article" date="2012" name="MBio">
        <title>Long-term exposure to antibiotics has caused accumulation of resistance determinants in the gut microbiota of honeybees.</title>
        <authorList>
            <person name="Tian B."/>
            <person name="Fadhil N.H."/>
            <person name="Powell J.E."/>
            <person name="Kwong W.K."/>
            <person name="Moran N.A."/>
        </authorList>
    </citation>
    <scope>NUCLEOTIDE SEQUENCE</scope>
</reference>
<keyword evidence="1 4" id="KW-0808">Transferase</keyword>
<evidence type="ECO:0000256" key="1">
    <source>
        <dbReference type="ARBA" id="ARBA00022679"/>
    </source>
</evidence>
<protein>
    <submittedName>
        <fullName evidence="4">Glucose-1-phosphate thymidylyltransferase</fullName>
    </submittedName>
</protein>
<dbReference type="PANTHER" id="PTHR43584">
    <property type="entry name" value="NUCLEOTIDYL TRANSFERASE"/>
    <property type="match status" value="1"/>
</dbReference>
<dbReference type="NCBIfam" id="NF045761">
    <property type="entry name" value="NAMPUrTaseMurU"/>
    <property type="match status" value="1"/>
</dbReference>
<dbReference type="EMBL" id="JQ966977">
    <property type="protein sequence ID" value="AFV98730.1"/>
    <property type="molecule type" value="Genomic_DNA"/>
</dbReference>
<dbReference type="InterPro" id="IPR054790">
    <property type="entry name" value="MurU"/>
</dbReference>
<sequence length="235" mass="25724">MTMKAMILAAGRGERMRPLTDTCPKPLLNVGGIPLIAHHLRRLKAAGFNDIVINHAWLGQQIEDTLGSGHAYGVDIRYSAEAEGGLETAGGIATALPLLGHAPFLVINGDVLTDIDFAQAFKISKKLQQTGKLAHLWLVNNPGHHPEGDFSLTDQGDIIERQPENPAFTFSGVGVYHPALFNEIPRYTRAKLAPLLRTAMQTGLVSGEYYDGYWLDVGTVERLQQANQWFAEKIS</sequence>
<dbReference type="AlphaFoldDB" id="K7S795"/>
<dbReference type="SUPFAM" id="SSF53448">
    <property type="entry name" value="Nucleotide-diphospho-sugar transferases"/>
    <property type="match status" value="1"/>
</dbReference>
<dbReference type="PANTHER" id="PTHR43584:SF8">
    <property type="entry name" value="N-ACETYLMURAMATE ALPHA-1-PHOSPHATE URIDYLYLTRANSFERASE"/>
    <property type="match status" value="1"/>
</dbReference>
<name>K7S795_9NEIS</name>
<evidence type="ECO:0000313" key="4">
    <source>
        <dbReference type="EMBL" id="AFV98730.1"/>
    </source>
</evidence>
<dbReference type="CDD" id="cd06422">
    <property type="entry name" value="NTP_transferase_like_1"/>
    <property type="match status" value="1"/>
</dbReference>
<proteinExistence type="predicted"/>
<dbReference type="GO" id="GO:0016779">
    <property type="term" value="F:nucleotidyltransferase activity"/>
    <property type="evidence" value="ECO:0007669"/>
    <property type="project" value="UniProtKB-KW"/>
</dbReference>
<dbReference type="InterPro" id="IPR050065">
    <property type="entry name" value="GlmU-like"/>
</dbReference>
<dbReference type="InterPro" id="IPR029044">
    <property type="entry name" value="Nucleotide-diphossugar_trans"/>
</dbReference>
<keyword evidence="2" id="KW-0548">Nucleotidyltransferase</keyword>
<dbReference type="Gene3D" id="3.90.550.10">
    <property type="entry name" value="Spore Coat Polysaccharide Biosynthesis Protein SpsA, Chain A"/>
    <property type="match status" value="1"/>
</dbReference>
<evidence type="ECO:0000256" key="2">
    <source>
        <dbReference type="ARBA" id="ARBA00022695"/>
    </source>
</evidence>
<dbReference type="Pfam" id="PF00483">
    <property type="entry name" value="NTP_transferase"/>
    <property type="match status" value="1"/>
</dbReference>
<organism evidence="4">
    <name type="scientific">Candidatus Snodgrassella sp. T4_34144</name>
    <dbReference type="NCBI Taxonomy" id="1194344"/>
    <lineage>
        <taxon>Bacteria</taxon>
        <taxon>Pseudomonadati</taxon>
        <taxon>Pseudomonadota</taxon>
        <taxon>Betaproteobacteria</taxon>
        <taxon>Neisseriales</taxon>
        <taxon>Neisseriaceae</taxon>
        <taxon>Snodgrassella</taxon>
    </lineage>
</organism>